<dbReference type="RefSeq" id="WP_039683746.1">
    <property type="nucleotide sequence ID" value="NZ_CP010028.1"/>
</dbReference>
<organism evidence="4 5">
    <name type="scientific">Deinococcus radiopugnans</name>
    <dbReference type="NCBI Taxonomy" id="57497"/>
    <lineage>
        <taxon>Bacteria</taxon>
        <taxon>Thermotogati</taxon>
        <taxon>Deinococcota</taxon>
        <taxon>Deinococci</taxon>
        <taxon>Deinococcales</taxon>
        <taxon>Deinococcaceae</taxon>
        <taxon>Deinococcus</taxon>
    </lineage>
</organism>
<gene>
    <name evidence="4" type="ORF">QR90_08165</name>
</gene>
<dbReference type="InterPro" id="IPR029056">
    <property type="entry name" value="Ribokinase-like"/>
</dbReference>
<dbReference type="KEGG" id="dsw:QR90_08165"/>
<accession>A0A0A7KG69</accession>
<sequence>MKFYVIGDVTVDHLYHLNKLPRPGEEVTPQRASMKPGGAGGTIAVTLARLGHTVTLAACVGDDPFADYALSRVRESGVSEAAIQRSATHLTSTITLMQTADGQRTMISDGAANRQLDPAKLKKKDVEACDALIVNAYGLIEGPQREFTLQAIEYARSAKKPVPVFIDLGTGAVNKVGTGLRDEALRSDYLTLNQHELQALTSTRSISAALKQLGEAGAQRVVVKVGKMGSIIWTPTETELVDAVPPPGAVVVDSTGAGDTFTATFAHAVLSGASMAESARAANAAGALAATGFGAQEHPITAADLAVAVPKVKKK</sequence>
<reference evidence="5" key="1">
    <citation type="submission" date="2014-11" db="EMBL/GenBank/DDBJ databases">
        <title>Hymenobacter sp. DG25B genome submission.</title>
        <authorList>
            <person name="Jung H.-Y."/>
            <person name="Kim M.K."/>
            <person name="Srinivasan S."/>
            <person name="Lim S."/>
        </authorList>
    </citation>
    <scope>NUCLEOTIDE SEQUENCE [LARGE SCALE GENOMIC DNA]</scope>
    <source>
        <strain evidence="5">DY59</strain>
    </source>
</reference>
<dbReference type="Proteomes" id="UP000030634">
    <property type="component" value="Chromosome"/>
</dbReference>
<dbReference type="GO" id="GO:0016301">
    <property type="term" value="F:kinase activity"/>
    <property type="evidence" value="ECO:0007669"/>
    <property type="project" value="UniProtKB-KW"/>
</dbReference>
<dbReference type="AlphaFoldDB" id="A0A0A7KG69"/>
<evidence type="ECO:0000259" key="3">
    <source>
        <dbReference type="Pfam" id="PF00294"/>
    </source>
</evidence>
<dbReference type="InterPro" id="IPR011611">
    <property type="entry name" value="PfkB_dom"/>
</dbReference>
<proteinExistence type="predicted"/>
<evidence type="ECO:0000256" key="1">
    <source>
        <dbReference type="ARBA" id="ARBA00022679"/>
    </source>
</evidence>
<evidence type="ECO:0000256" key="2">
    <source>
        <dbReference type="ARBA" id="ARBA00022777"/>
    </source>
</evidence>
<keyword evidence="2 4" id="KW-0418">Kinase</keyword>
<dbReference type="PRINTS" id="PR00990">
    <property type="entry name" value="RIBOKINASE"/>
</dbReference>
<dbReference type="PANTHER" id="PTHR10584">
    <property type="entry name" value="SUGAR KINASE"/>
    <property type="match status" value="1"/>
</dbReference>
<dbReference type="InterPro" id="IPR002139">
    <property type="entry name" value="Ribo/fructo_kinase"/>
</dbReference>
<dbReference type="Pfam" id="PF00294">
    <property type="entry name" value="PfkB"/>
    <property type="match status" value="1"/>
</dbReference>
<feature type="domain" description="Carbohydrate kinase PfkB" evidence="3">
    <location>
        <begin position="5"/>
        <end position="297"/>
    </location>
</feature>
<dbReference type="SUPFAM" id="SSF53613">
    <property type="entry name" value="Ribokinase-like"/>
    <property type="match status" value="1"/>
</dbReference>
<dbReference type="HOGENOM" id="CLU_027634_2_2_0"/>
<keyword evidence="1" id="KW-0808">Transferase</keyword>
<dbReference type="GO" id="GO:0006796">
    <property type="term" value="P:phosphate-containing compound metabolic process"/>
    <property type="evidence" value="ECO:0007669"/>
    <property type="project" value="UniProtKB-ARBA"/>
</dbReference>
<dbReference type="STRING" id="1182571.QR90_08165"/>
<dbReference type="Gene3D" id="3.40.1190.20">
    <property type="match status" value="1"/>
</dbReference>
<name>A0A0A7KG69_9DEIO</name>
<evidence type="ECO:0000313" key="5">
    <source>
        <dbReference type="Proteomes" id="UP000030634"/>
    </source>
</evidence>
<dbReference type="PANTHER" id="PTHR10584:SF167">
    <property type="entry name" value="PFKB DOMAIN PROTEIN"/>
    <property type="match status" value="1"/>
</dbReference>
<evidence type="ECO:0000313" key="4">
    <source>
        <dbReference type="EMBL" id="AIZ45095.1"/>
    </source>
</evidence>
<protein>
    <submittedName>
        <fullName evidence="4">Sugar kinase</fullName>
    </submittedName>
</protein>
<dbReference type="EMBL" id="CP010028">
    <property type="protein sequence ID" value="AIZ45095.1"/>
    <property type="molecule type" value="Genomic_DNA"/>
</dbReference>